<dbReference type="Gene3D" id="1.10.443.10">
    <property type="entry name" value="Intergrase catalytic core"/>
    <property type="match status" value="1"/>
</dbReference>
<dbReference type="GO" id="GO:0003677">
    <property type="term" value="F:DNA binding"/>
    <property type="evidence" value="ECO:0007669"/>
    <property type="project" value="InterPro"/>
</dbReference>
<accession>A0A7L4WED5</accession>
<dbReference type="GO" id="GO:0015074">
    <property type="term" value="P:DNA integration"/>
    <property type="evidence" value="ECO:0007669"/>
    <property type="project" value="InterPro"/>
</dbReference>
<evidence type="ECO:0000256" key="1">
    <source>
        <dbReference type="ARBA" id="ARBA00023172"/>
    </source>
</evidence>
<organism evidence="3 4">
    <name type="scientific">Pseudolactococcus paracarnosus</name>
    <dbReference type="NCBI Taxonomy" id="2749962"/>
    <lineage>
        <taxon>Bacteria</taxon>
        <taxon>Bacillati</taxon>
        <taxon>Bacillota</taxon>
        <taxon>Bacilli</taxon>
        <taxon>Lactobacillales</taxon>
        <taxon>Streptococcaceae</taxon>
        <taxon>Pseudolactococcus</taxon>
    </lineage>
</organism>
<sequence>MQKSDVFITEDRQYCKVTGTLEYHGKKIADQVKSTETKTASGMREIDLSTKAVEIYQEALSLSPHSNFLFTTSNNTPIQLNAINAYLRVHKERMGFDEDRKISTHIFRHTHISKLAEIGVPLHIIQRRVEHASEKITREIYLHITNKMKSDTKDLLALL</sequence>
<dbReference type="Proteomes" id="UP000516280">
    <property type="component" value="Chromosome"/>
</dbReference>
<dbReference type="InterPro" id="IPR011010">
    <property type="entry name" value="DNA_brk_join_enz"/>
</dbReference>
<feature type="domain" description="Tyr recombinase" evidence="2">
    <location>
        <begin position="1"/>
        <end position="154"/>
    </location>
</feature>
<reference evidence="3 4" key="1">
    <citation type="submission" date="2016-09" db="EMBL/GenBank/DDBJ databases">
        <title>Lactic acid bacteria from MAP meat Genome sequencing and assembly.</title>
        <authorList>
            <person name="Behr J."/>
            <person name="Hilgarth M."/>
            <person name="Vogel R.F."/>
        </authorList>
    </citation>
    <scope>NUCLEOTIDE SEQUENCE [LARGE SCALE GENOMIC DNA]</scope>
    <source>
        <strain evidence="3 4">TMW21615</strain>
    </source>
</reference>
<dbReference type="InterPro" id="IPR002104">
    <property type="entry name" value="Integrase_catalytic"/>
</dbReference>
<dbReference type="AlphaFoldDB" id="A0A7L4WED5"/>
<evidence type="ECO:0000313" key="4">
    <source>
        <dbReference type="Proteomes" id="UP000516280"/>
    </source>
</evidence>
<dbReference type="SUPFAM" id="SSF56349">
    <property type="entry name" value="DNA breaking-rejoining enzymes"/>
    <property type="match status" value="1"/>
</dbReference>
<dbReference type="Pfam" id="PF00589">
    <property type="entry name" value="Phage_integrase"/>
    <property type="match status" value="1"/>
</dbReference>
<keyword evidence="1" id="KW-0233">DNA recombination</keyword>
<evidence type="ECO:0000313" key="3">
    <source>
        <dbReference type="EMBL" id="QDJ28244.1"/>
    </source>
</evidence>
<dbReference type="KEGG" id="lpaa:BHS01_06795"/>
<evidence type="ECO:0000259" key="2">
    <source>
        <dbReference type="PROSITE" id="PS51898"/>
    </source>
</evidence>
<dbReference type="InterPro" id="IPR013762">
    <property type="entry name" value="Integrase-like_cat_sf"/>
</dbReference>
<dbReference type="GO" id="GO:0006310">
    <property type="term" value="P:DNA recombination"/>
    <property type="evidence" value="ECO:0007669"/>
    <property type="project" value="UniProtKB-KW"/>
</dbReference>
<dbReference type="PROSITE" id="PS51898">
    <property type="entry name" value="TYR_RECOMBINASE"/>
    <property type="match status" value="1"/>
</dbReference>
<gene>
    <name evidence="3" type="ORF">BHS01_06795</name>
</gene>
<proteinExistence type="predicted"/>
<dbReference type="EMBL" id="CP017195">
    <property type="protein sequence ID" value="QDJ28244.1"/>
    <property type="molecule type" value="Genomic_DNA"/>
</dbReference>
<name>A0A7L4WED5_9LACT</name>
<protein>
    <recommendedName>
        <fullName evidence="2">Tyr recombinase domain-containing protein</fullName>
    </recommendedName>
</protein>